<proteinExistence type="predicted"/>
<evidence type="ECO:0000313" key="3">
    <source>
        <dbReference type="Proteomes" id="UP000184038"/>
    </source>
</evidence>
<accession>A0A1M7N8B6</accession>
<organism evidence="2 3">
    <name type="scientific">Anaerosporobacter mobilis DSM 15930</name>
    <dbReference type="NCBI Taxonomy" id="1120996"/>
    <lineage>
        <taxon>Bacteria</taxon>
        <taxon>Bacillati</taxon>
        <taxon>Bacillota</taxon>
        <taxon>Clostridia</taxon>
        <taxon>Lachnospirales</taxon>
        <taxon>Lachnospiraceae</taxon>
        <taxon>Anaerosporobacter</taxon>
    </lineage>
</organism>
<dbReference type="GO" id="GO:0016301">
    <property type="term" value="F:kinase activity"/>
    <property type="evidence" value="ECO:0007669"/>
    <property type="project" value="UniProtKB-KW"/>
</dbReference>
<dbReference type="InterPro" id="IPR003594">
    <property type="entry name" value="HATPase_dom"/>
</dbReference>
<dbReference type="EMBL" id="FRCP01000026">
    <property type="protein sequence ID" value="SHM99856.1"/>
    <property type="molecule type" value="Genomic_DNA"/>
</dbReference>
<evidence type="ECO:0000259" key="1">
    <source>
        <dbReference type="SMART" id="SM00387"/>
    </source>
</evidence>
<feature type="domain" description="Histidine kinase/HSP90-like ATPase" evidence="1">
    <location>
        <begin position="255"/>
        <end position="403"/>
    </location>
</feature>
<keyword evidence="2" id="KW-0418">Kinase</keyword>
<dbReference type="SMART" id="SM00387">
    <property type="entry name" value="HATPase_c"/>
    <property type="match status" value="1"/>
</dbReference>
<name>A0A1M7N8B6_9FIRM</name>
<dbReference type="STRING" id="1120996.SAMN02746066_04286"/>
<dbReference type="AlphaFoldDB" id="A0A1M7N8B6"/>
<sequence>MDEIFSELKDKFNNFWTELKYDEDIKIDKSVIDNKYNILNNYIFAGYTFVSDRKRSAFMEYLFMLIVEETYYENYKKRYEFQNEMFHLEKRSNEYISQYESIKKRIDMQYDDFRNEISKNYDYENEVLVIAFRLLRFFDLNSNQLLLKPFDEPYRVIIFNDYRNNIFICEVKEKVKDYATYKTIKNKVDELKREVEYLNDFVLNYYENNFKEVFCISKVIFDEHNVERNFIQGNVSFKASFKIIQKLIGPLYLNKESYGIREIIQNAVDACMKVKRNFKEIDIIYTDKGRRELPKIIIKDNGIGMNEDIILKKFLTVGESGKDNSTSIGKFGIGLLAAFLISDKLRFKTKYDEEIMYMSEEIDLEVVQKENAFINIKIIKRGEERFDENFIGTEIELTLKKELVNNEKIADIKNNIKQNLSNNLKEILGLKNNMPGSIWYGLAEYLQVLKNEIEQFKDFDNENKIMQNQEFKFNDLNEIIMILKNYNFNLPEEKRAKYINFEEKLYEKCDIILAQLEYMKYIDAYGVLCYLNTNQWYLIDNDEIKIKLFSSDHEFAFLKNFQLDEILNIDCKESTNLVTTSNNAKIGYIWSKKYQGKVFCNNMLIPNNYKFDCNLYKAYKELPTILVDESNTEKLDIDLARENCRLIIDNTNYEKRILSTILKKTLEDYISNGDYQNVYLNSLKWIYFINQEGIVKKAIKNSCWFKENNDKNFYCIILLKKKYDGVYKEIELVKILRTMKAFENCVFEFIESNLLVETTLNDIRCNDLYTAALYNGQVYINENVYGSITNFNPYHLRALVIAAYNVDGSIDITTQNQLKLNTNALRGYQYTENYKKLVQDSLLREYKVNCLNYNYDLNPENIEFLDEVMGVMRFKLNSYSECVKLFETMSRIPRREDIWSGFQEGIYETKLGENEEIFKFLTREYEVNNYE</sequence>
<keyword evidence="2" id="KW-0808">Transferase</keyword>
<reference evidence="2 3" key="1">
    <citation type="submission" date="2016-11" db="EMBL/GenBank/DDBJ databases">
        <authorList>
            <person name="Jaros S."/>
            <person name="Januszkiewicz K."/>
            <person name="Wedrychowicz H."/>
        </authorList>
    </citation>
    <scope>NUCLEOTIDE SEQUENCE [LARGE SCALE GENOMIC DNA]</scope>
    <source>
        <strain evidence="2 3">DSM 15930</strain>
    </source>
</reference>
<dbReference type="InterPro" id="IPR036890">
    <property type="entry name" value="HATPase_C_sf"/>
</dbReference>
<dbReference type="SUPFAM" id="SSF55874">
    <property type="entry name" value="ATPase domain of HSP90 chaperone/DNA topoisomerase II/histidine kinase"/>
    <property type="match status" value="1"/>
</dbReference>
<dbReference type="Gene3D" id="3.30.565.10">
    <property type="entry name" value="Histidine kinase-like ATPase, C-terminal domain"/>
    <property type="match status" value="1"/>
</dbReference>
<evidence type="ECO:0000313" key="2">
    <source>
        <dbReference type="EMBL" id="SHM99856.1"/>
    </source>
</evidence>
<protein>
    <submittedName>
        <fullName evidence="2">Histidine kinase-, DNA gyrase B-, and HSP90-like ATPase</fullName>
    </submittedName>
</protein>
<dbReference type="RefSeq" id="WP_073291229.1">
    <property type="nucleotide sequence ID" value="NZ_FRCP01000026.1"/>
</dbReference>
<gene>
    <name evidence="2" type="ORF">SAMN02746066_04286</name>
</gene>
<dbReference type="Pfam" id="PF13589">
    <property type="entry name" value="HATPase_c_3"/>
    <property type="match status" value="1"/>
</dbReference>
<keyword evidence="3" id="KW-1185">Reference proteome</keyword>
<dbReference type="Proteomes" id="UP000184038">
    <property type="component" value="Unassembled WGS sequence"/>
</dbReference>